<keyword evidence="8" id="KW-0505">Motor protein</keyword>
<protein>
    <recommendedName>
        <fullName evidence="13">Dynein light intermediate chain</fullName>
    </recommendedName>
</protein>
<dbReference type="GO" id="GO:0045504">
    <property type="term" value="F:dynein heavy chain binding"/>
    <property type="evidence" value="ECO:0007669"/>
    <property type="project" value="TreeGrafter"/>
</dbReference>
<comment type="caution">
    <text evidence="11">The sequence shown here is derived from an EMBL/GenBank/DDBJ whole genome shotgun (WGS) entry which is preliminary data.</text>
</comment>
<dbReference type="InterPro" id="IPR008467">
    <property type="entry name" value="Dynein1_light_intermed_chain"/>
</dbReference>
<dbReference type="GO" id="GO:0005524">
    <property type="term" value="F:ATP binding"/>
    <property type="evidence" value="ECO:0007669"/>
    <property type="project" value="UniProtKB-KW"/>
</dbReference>
<sequence length="297" mass="34288">MTVEQGWSDLFHPPEKQIHHSITIIGSRNSGMNEFLNSLCKEEIKDVEPLYYSFVEIEVEEEGIYIDYSKPYDILNQLKSSFDIIEQHVQGIDITELQKRTESLYKKYQQQQLGEGVLLKNLGIPIVLVGANVMTLQEEYFDFIQQITRTIALKYGAGVIYSLDILDFFYSTLHQLEVKSQIVGKEIKIPIGWDSYGKILAIVKPQLILPENEQDFLEKQFSLMGTEEPKDKLEIQSHKEPLPKEKPEKENPSVKIQKLLEKNSSLLEKMNAQKESKPQNTEMLNSFFKSLLDKTAK</sequence>
<evidence type="ECO:0000256" key="6">
    <source>
        <dbReference type="ARBA" id="ARBA00022840"/>
    </source>
</evidence>
<dbReference type="EMBL" id="JADGKB010000006">
    <property type="protein sequence ID" value="KAJ3261344.1"/>
    <property type="molecule type" value="Genomic_DNA"/>
</dbReference>
<evidence type="ECO:0000313" key="11">
    <source>
        <dbReference type="EMBL" id="KAJ3261344.1"/>
    </source>
</evidence>
<dbReference type="PANTHER" id="PTHR12688:SF0">
    <property type="entry name" value="DYNEIN LIGHT INTERMEDIATE CHAIN"/>
    <property type="match status" value="1"/>
</dbReference>
<dbReference type="Pfam" id="PF05783">
    <property type="entry name" value="DLIC"/>
    <property type="match status" value="1"/>
</dbReference>
<keyword evidence="7" id="KW-0243">Dynein</keyword>
<comment type="subcellular location">
    <subcellularLocation>
        <location evidence="1">Cytoplasm</location>
        <location evidence="1">Cytoskeleton</location>
    </subcellularLocation>
</comment>
<evidence type="ECO:0000256" key="3">
    <source>
        <dbReference type="ARBA" id="ARBA00022490"/>
    </source>
</evidence>
<keyword evidence="6" id="KW-0067">ATP-binding</keyword>
<evidence type="ECO:0000256" key="9">
    <source>
        <dbReference type="ARBA" id="ARBA00023212"/>
    </source>
</evidence>
<evidence type="ECO:0000256" key="4">
    <source>
        <dbReference type="ARBA" id="ARBA00022701"/>
    </source>
</evidence>
<keyword evidence="12" id="KW-1185">Reference proteome</keyword>
<evidence type="ECO:0000256" key="1">
    <source>
        <dbReference type="ARBA" id="ARBA00004245"/>
    </source>
</evidence>
<evidence type="ECO:0000256" key="10">
    <source>
        <dbReference type="SAM" id="MobiDB-lite"/>
    </source>
</evidence>
<keyword evidence="4" id="KW-0493">Microtubule</keyword>
<evidence type="ECO:0000256" key="7">
    <source>
        <dbReference type="ARBA" id="ARBA00023017"/>
    </source>
</evidence>
<dbReference type="GO" id="GO:0000226">
    <property type="term" value="P:microtubule cytoskeleton organization"/>
    <property type="evidence" value="ECO:0007669"/>
    <property type="project" value="TreeGrafter"/>
</dbReference>
<evidence type="ECO:0000313" key="12">
    <source>
        <dbReference type="Proteomes" id="UP001210925"/>
    </source>
</evidence>
<dbReference type="GO" id="GO:0007018">
    <property type="term" value="P:microtubule-based movement"/>
    <property type="evidence" value="ECO:0007669"/>
    <property type="project" value="InterPro"/>
</dbReference>
<keyword evidence="9" id="KW-0206">Cytoskeleton</keyword>
<proteinExistence type="predicted"/>
<keyword evidence="3" id="KW-0963">Cytoplasm</keyword>
<evidence type="ECO:0000256" key="5">
    <source>
        <dbReference type="ARBA" id="ARBA00022741"/>
    </source>
</evidence>
<name>A0AAD5YAS2_9FUNG</name>
<keyword evidence="2" id="KW-0813">Transport</keyword>
<dbReference type="GO" id="GO:0005874">
    <property type="term" value="C:microtubule"/>
    <property type="evidence" value="ECO:0007669"/>
    <property type="project" value="UniProtKB-KW"/>
</dbReference>
<accession>A0AAD5YAS2</accession>
<evidence type="ECO:0000256" key="2">
    <source>
        <dbReference type="ARBA" id="ARBA00022448"/>
    </source>
</evidence>
<evidence type="ECO:0000256" key="8">
    <source>
        <dbReference type="ARBA" id="ARBA00023175"/>
    </source>
</evidence>
<keyword evidence="5" id="KW-0547">Nucleotide-binding</keyword>
<evidence type="ECO:0008006" key="13">
    <source>
        <dbReference type="Google" id="ProtNLM"/>
    </source>
</evidence>
<feature type="compositionally biased region" description="Basic and acidic residues" evidence="10">
    <location>
        <begin position="229"/>
        <end position="252"/>
    </location>
</feature>
<dbReference type="Proteomes" id="UP001210925">
    <property type="component" value="Unassembled WGS sequence"/>
</dbReference>
<reference evidence="11" key="1">
    <citation type="submission" date="2020-05" db="EMBL/GenBank/DDBJ databases">
        <title>Phylogenomic resolution of chytrid fungi.</title>
        <authorList>
            <person name="Stajich J.E."/>
            <person name="Amses K."/>
            <person name="Simmons R."/>
            <person name="Seto K."/>
            <person name="Myers J."/>
            <person name="Bonds A."/>
            <person name="Quandt C.A."/>
            <person name="Barry K."/>
            <person name="Liu P."/>
            <person name="Grigoriev I."/>
            <person name="Longcore J.E."/>
            <person name="James T.Y."/>
        </authorList>
    </citation>
    <scope>NUCLEOTIDE SEQUENCE</scope>
    <source>
        <strain evidence="11">PLAUS21</strain>
    </source>
</reference>
<feature type="region of interest" description="Disordered" evidence="10">
    <location>
        <begin position="229"/>
        <end position="255"/>
    </location>
</feature>
<organism evidence="11 12">
    <name type="scientific">Boothiomyces macroporosus</name>
    <dbReference type="NCBI Taxonomy" id="261099"/>
    <lineage>
        <taxon>Eukaryota</taxon>
        <taxon>Fungi</taxon>
        <taxon>Fungi incertae sedis</taxon>
        <taxon>Chytridiomycota</taxon>
        <taxon>Chytridiomycota incertae sedis</taxon>
        <taxon>Chytridiomycetes</taxon>
        <taxon>Rhizophydiales</taxon>
        <taxon>Terramycetaceae</taxon>
        <taxon>Boothiomyces</taxon>
    </lineage>
</organism>
<dbReference type="PANTHER" id="PTHR12688">
    <property type="entry name" value="DYNEIN LIGHT INTERMEDIATE CHAIN"/>
    <property type="match status" value="1"/>
</dbReference>
<gene>
    <name evidence="11" type="ORF">HK103_005952</name>
</gene>
<dbReference type="InterPro" id="IPR022780">
    <property type="entry name" value="Dynein_light_int_chain"/>
</dbReference>
<dbReference type="AlphaFoldDB" id="A0AAD5YAS2"/>
<dbReference type="GO" id="GO:0005868">
    <property type="term" value="C:cytoplasmic dynein complex"/>
    <property type="evidence" value="ECO:0007669"/>
    <property type="project" value="InterPro"/>
</dbReference>